<sequence>MQFGGSSMIAIAIVLSTLTLFVFWFFRDPPRKLPDNSTAVVAPGEGRVIDIREVEEPNFLQSTARRISIFLSVFDVHVQRSPVDGVVEHRKYRAGTYQAAWLDKASEHNEQASLGITTPYGRILVRQIAGLIARRIVTDAFEGDEIKRGERIGLIRFGSRVELFVPLHWEVTCAVGDRARVGATTLARLPVR</sequence>
<evidence type="ECO:0000256" key="7">
    <source>
        <dbReference type="ARBA" id="ARBA00023209"/>
    </source>
</evidence>
<keyword evidence="11" id="KW-0812">Transmembrane</keyword>
<keyword evidence="1" id="KW-1003">Cell membrane</keyword>
<dbReference type="NCBIfam" id="NF003685">
    <property type="entry name" value="PRK05305.2-5"/>
    <property type="match status" value="1"/>
</dbReference>
<accession>A0A383B6M4</accession>
<evidence type="ECO:0008006" key="13">
    <source>
        <dbReference type="Google" id="ProtNLM"/>
    </source>
</evidence>
<dbReference type="GO" id="GO:0004609">
    <property type="term" value="F:phosphatidylserine decarboxylase activity"/>
    <property type="evidence" value="ECO:0007669"/>
    <property type="project" value="InterPro"/>
</dbReference>
<name>A0A383B6M4_9ZZZZ</name>
<keyword evidence="3" id="KW-0210">Decarboxylase</keyword>
<feature type="non-terminal residue" evidence="12">
    <location>
        <position position="192"/>
    </location>
</feature>
<evidence type="ECO:0000256" key="4">
    <source>
        <dbReference type="ARBA" id="ARBA00023098"/>
    </source>
</evidence>
<keyword evidence="2" id="KW-0444">Lipid biosynthesis</keyword>
<evidence type="ECO:0000256" key="1">
    <source>
        <dbReference type="ARBA" id="ARBA00022475"/>
    </source>
</evidence>
<gene>
    <name evidence="12" type="ORF">METZ01_LOCUS467939</name>
</gene>
<proteinExistence type="inferred from homology"/>
<keyword evidence="5 11" id="KW-0472">Membrane</keyword>
<evidence type="ECO:0000256" key="3">
    <source>
        <dbReference type="ARBA" id="ARBA00022793"/>
    </source>
</evidence>
<keyword evidence="11" id="KW-1133">Transmembrane helix</keyword>
<evidence type="ECO:0000256" key="9">
    <source>
        <dbReference type="ARBA" id="ARBA00023264"/>
    </source>
</evidence>
<keyword evidence="4" id="KW-0443">Lipid metabolism</keyword>
<dbReference type="NCBIfam" id="NF003678">
    <property type="entry name" value="PRK05305.1-2"/>
    <property type="match status" value="1"/>
</dbReference>
<evidence type="ECO:0000313" key="12">
    <source>
        <dbReference type="EMBL" id="SVE15085.1"/>
    </source>
</evidence>
<dbReference type="EMBL" id="UINC01197542">
    <property type="protein sequence ID" value="SVE15085.1"/>
    <property type="molecule type" value="Genomic_DNA"/>
</dbReference>
<evidence type="ECO:0000256" key="2">
    <source>
        <dbReference type="ARBA" id="ARBA00022516"/>
    </source>
</evidence>
<evidence type="ECO:0000256" key="6">
    <source>
        <dbReference type="ARBA" id="ARBA00023145"/>
    </source>
</evidence>
<dbReference type="PANTHER" id="PTHR35809:SF1">
    <property type="entry name" value="ARCHAETIDYLSERINE DECARBOXYLASE PROENZYME-RELATED"/>
    <property type="match status" value="1"/>
</dbReference>
<dbReference type="Pfam" id="PF02666">
    <property type="entry name" value="PS_Dcarbxylase"/>
    <property type="match status" value="1"/>
</dbReference>
<dbReference type="PANTHER" id="PTHR35809">
    <property type="entry name" value="ARCHAETIDYLSERINE DECARBOXYLASE PROENZYME-RELATED"/>
    <property type="match status" value="1"/>
</dbReference>
<evidence type="ECO:0000256" key="5">
    <source>
        <dbReference type="ARBA" id="ARBA00023136"/>
    </source>
</evidence>
<evidence type="ECO:0000256" key="10">
    <source>
        <dbReference type="ARBA" id="ARBA00023317"/>
    </source>
</evidence>
<keyword evidence="7" id="KW-0594">Phospholipid biosynthesis</keyword>
<dbReference type="AlphaFoldDB" id="A0A383B6M4"/>
<keyword evidence="6" id="KW-0865">Zymogen</keyword>
<protein>
    <recommendedName>
        <fullName evidence="13">Phosphatidylserine decarboxylase</fullName>
    </recommendedName>
</protein>
<dbReference type="InterPro" id="IPR033175">
    <property type="entry name" value="PSD-A"/>
</dbReference>
<keyword evidence="8" id="KW-0456">Lyase</keyword>
<evidence type="ECO:0000256" key="11">
    <source>
        <dbReference type="SAM" id="Phobius"/>
    </source>
</evidence>
<dbReference type="InterPro" id="IPR003817">
    <property type="entry name" value="PS_Dcarbxylase"/>
</dbReference>
<dbReference type="GO" id="GO:0008654">
    <property type="term" value="P:phospholipid biosynthetic process"/>
    <property type="evidence" value="ECO:0007669"/>
    <property type="project" value="UniProtKB-KW"/>
</dbReference>
<dbReference type="HAMAP" id="MF_00664">
    <property type="entry name" value="PS_decarb_PSD_A"/>
    <property type="match status" value="1"/>
</dbReference>
<keyword evidence="9" id="KW-1208">Phospholipid metabolism</keyword>
<evidence type="ECO:0000256" key="8">
    <source>
        <dbReference type="ARBA" id="ARBA00023239"/>
    </source>
</evidence>
<reference evidence="12" key="1">
    <citation type="submission" date="2018-05" db="EMBL/GenBank/DDBJ databases">
        <authorList>
            <person name="Lanie J.A."/>
            <person name="Ng W.-L."/>
            <person name="Kazmierczak K.M."/>
            <person name="Andrzejewski T.M."/>
            <person name="Davidsen T.M."/>
            <person name="Wayne K.J."/>
            <person name="Tettelin H."/>
            <person name="Glass J.I."/>
            <person name="Rusch D."/>
            <person name="Podicherti R."/>
            <person name="Tsui H.-C.T."/>
            <person name="Winkler M.E."/>
        </authorList>
    </citation>
    <scope>NUCLEOTIDE SEQUENCE</scope>
</reference>
<feature type="transmembrane region" description="Helical" evidence="11">
    <location>
        <begin position="6"/>
        <end position="26"/>
    </location>
</feature>
<keyword evidence="10" id="KW-0670">Pyruvate</keyword>
<organism evidence="12">
    <name type="scientific">marine metagenome</name>
    <dbReference type="NCBI Taxonomy" id="408172"/>
    <lineage>
        <taxon>unclassified sequences</taxon>
        <taxon>metagenomes</taxon>
        <taxon>ecological metagenomes</taxon>
    </lineage>
</organism>